<proteinExistence type="inferred from homology"/>
<dbReference type="SUPFAM" id="SSF52833">
    <property type="entry name" value="Thioredoxin-like"/>
    <property type="match status" value="1"/>
</dbReference>
<comment type="subcellular location">
    <subcellularLocation>
        <location evidence="2">Mitochondrion</location>
    </subcellularLocation>
</comment>
<evidence type="ECO:0000256" key="3">
    <source>
        <dbReference type="ARBA" id="ARBA00009734"/>
    </source>
</evidence>
<keyword evidence="8" id="KW-1185">Reference proteome</keyword>
<evidence type="ECO:0000256" key="6">
    <source>
        <dbReference type="ARBA" id="ARBA00023128"/>
    </source>
</evidence>
<dbReference type="GO" id="GO:0005739">
    <property type="term" value="C:mitochondrion"/>
    <property type="evidence" value="ECO:0007669"/>
    <property type="project" value="UniProtKB-SubCell"/>
</dbReference>
<dbReference type="PANTHER" id="PTHR28071:SF1">
    <property type="entry name" value="REDOX PROTEIN FMP46, MITOCHONDRIAL-RELATED"/>
    <property type="match status" value="1"/>
</dbReference>
<dbReference type="AlphaFoldDB" id="A0A1X2I6Z5"/>
<name>A0A1X2I6Z5_9FUNG</name>
<comment type="caution">
    <text evidence="7">The sequence shown here is derived from an EMBL/GenBank/DDBJ whole genome shotgun (WGS) entry which is preliminary data.</text>
</comment>
<evidence type="ECO:0000256" key="4">
    <source>
        <dbReference type="ARBA" id="ARBA00022946"/>
    </source>
</evidence>
<organism evidence="7 8">
    <name type="scientific">Absidia repens</name>
    <dbReference type="NCBI Taxonomy" id="90262"/>
    <lineage>
        <taxon>Eukaryota</taxon>
        <taxon>Fungi</taxon>
        <taxon>Fungi incertae sedis</taxon>
        <taxon>Mucoromycota</taxon>
        <taxon>Mucoromycotina</taxon>
        <taxon>Mucoromycetes</taxon>
        <taxon>Mucorales</taxon>
        <taxon>Cunninghamellaceae</taxon>
        <taxon>Absidia</taxon>
    </lineage>
</organism>
<gene>
    <name evidence="7" type="ORF">BCR42DRAFT_469636</name>
</gene>
<evidence type="ECO:0000256" key="5">
    <source>
        <dbReference type="ARBA" id="ARBA00023002"/>
    </source>
</evidence>
<sequence length="127" mass="14332">MSFRPPKTLPILSIFHNSRNGASRQALELLQKQQQRPSGQDAYRVDIIGDDTLPTKDQLQQLSSYLHGWKNLASEQQQDSTIQDTQQALLKDPMALKRPLVVDWQRGAAATSTNTIQALVQHRLDSK</sequence>
<dbReference type="OrthoDB" id="59229at2759"/>
<reference evidence="7 8" key="1">
    <citation type="submission" date="2016-07" db="EMBL/GenBank/DDBJ databases">
        <title>Pervasive Adenine N6-methylation of Active Genes in Fungi.</title>
        <authorList>
            <consortium name="DOE Joint Genome Institute"/>
            <person name="Mondo S.J."/>
            <person name="Dannebaum R.O."/>
            <person name="Kuo R.C."/>
            <person name="Labutti K."/>
            <person name="Haridas S."/>
            <person name="Kuo A."/>
            <person name="Salamov A."/>
            <person name="Ahrendt S.R."/>
            <person name="Lipzen A."/>
            <person name="Sullivan W."/>
            <person name="Andreopoulos W.B."/>
            <person name="Clum A."/>
            <person name="Lindquist E."/>
            <person name="Daum C."/>
            <person name="Ramamoorthy G.K."/>
            <person name="Gryganskyi A."/>
            <person name="Culley D."/>
            <person name="Magnuson J.K."/>
            <person name="James T.Y."/>
            <person name="O'Malley M.A."/>
            <person name="Stajich J.E."/>
            <person name="Spatafora J.W."/>
            <person name="Visel A."/>
            <person name="Grigoriev I.V."/>
        </authorList>
    </citation>
    <scope>NUCLEOTIDE SEQUENCE [LARGE SCALE GENOMIC DNA]</scope>
    <source>
        <strain evidence="7 8">NRRL 1336</strain>
    </source>
</reference>
<dbReference type="EMBL" id="MCGE01000023">
    <property type="protein sequence ID" value="ORZ10738.1"/>
    <property type="molecule type" value="Genomic_DNA"/>
</dbReference>
<protein>
    <recommendedName>
        <fullName evidence="9">Thioredoxin-like protein</fullName>
    </recommendedName>
</protein>
<comment type="function">
    <text evidence="1">Putative mitochondrial redox protein which could be involved in the reduction of small toxic molecules.</text>
</comment>
<accession>A0A1X2I6Z5</accession>
<dbReference type="InterPro" id="IPR036249">
    <property type="entry name" value="Thioredoxin-like_sf"/>
</dbReference>
<keyword evidence="4" id="KW-0809">Transit peptide</keyword>
<keyword evidence="5" id="KW-0560">Oxidoreductase</keyword>
<evidence type="ECO:0000313" key="7">
    <source>
        <dbReference type="EMBL" id="ORZ10738.1"/>
    </source>
</evidence>
<comment type="similarity">
    <text evidence="3">Belongs to the FMP46 family.</text>
</comment>
<dbReference type="Pfam" id="PF07955">
    <property type="entry name" value="DUF1687"/>
    <property type="match status" value="1"/>
</dbReference>
<dbReference type="InterPro" id="IPR012882">
    <property type="entry name" value="Fmp46"/>
</dbReference>
<dbReference type="PANTHER" id="PTHR28071">
    <property type="entry name" value="REDOX PROTEIN FMP46, MITOCHONDRIAL-RELATED"/>
    <property type="match status" value="1"/>
</dbReference>
<evidence type="ECO:0000313" key="8">
    <source>
        <dbReference type="Proteomes" id="UP000193560"/>
    </source>
</evidence>
<dbReference type="Proteomes" id="UP000193560">
    <property type="component" value="Unassembled WGS sequence"/>
</dbReference>
<evidence type="ECO:0000256" key="1">
    <source>
        <dbReference type="ARBA" id="ARBA00002963"/>
    </source>
</evidence>
<evidence type="ECO:0008006" key="9">
    <source>
        <dbReference type="Google" id="ProtNLM"/>
    </source>
</evidence>
<dbReference type="GO" id="GO:0016491">
    <property type="term" value="F:oxidoreductase activity"/>
    <property type="evidence" value="ECO:0007669"/>
    <property type="project" value="UniProtKB-KW"/>
</dbReference>
<evidence type="ECO:0000256" key="2">
    <source>
        <dbReference type="ARBA" id="ARBA00004173"/>
    </source>
</evidence>
<keyword evidence="6" id="KW-0496">Mitochondrion</keyword>
<dbReference type="Gene3D" id="3.40.30.10">
    <property type="entry name" value="Glutaredoxin"/>
    <property type="match status" value="1"/>
</dbReference>